<accession>A0A366J234</accession>
<sequence>MDNYFILIDKYIAPTVLVFFGALLGYFFTNRIENKRQKNLYKSLYEEIERLNRPLKYYFPILLEQFTNPKQKEIKGTRPINLRLLEEIVIALMPTRFSLNNDQMDFIHNLRIVTLFFEKNQGDRDDEACNKVTQDNLYLLNPLKTHELIISCIDLIVLLDRFSTKKRKFSLLDHISFNHKYKKTCELSGIEYNEETYQNIFSQLPQTIKDDMTP</sequence>
<dbReference type="RefSeq" id="WP_113917436.1">
    <property type="nucleotide sequence ID" value="NZ_QNSE01000010.1"/>
</dbReference>
<gene>
    <name evidence="2" type="ORF">DFP80_11096</name>
</gene>
<evidence type="ECO:0000313" key="3">
    <source>
        <dbReference type="Proteomes" id="UP000252792"/>
    </source>
</evidence>
<comment type="caution">
    <text evidence="2">The sequence shown here is derived from an EMBL/GenBank/DDBJ whole genome shotgun (WGS) entry which is preliminary data.</text>
</comment>
<proteinExistence type="predicted"/>
<evidence type="ECO:0000313" key="2">
    <source>
        <dbReference type="EMBL" id="RBP81126.1"/>
    </source>
</evidence>
<evidence type="ECO:0000256" key="1">
    <source>
        <dbReference type="SAM" id="Phobius"/>
    </source>
</evidence>
<dbReference type="Proteomes" id="UP000252792">
    <property type="component" value="Unassembled WGS sequence"/>
</dbReference>
<keyword evidence="1" id="KW-0472">Membrane</keyword>
<reference evidence="2 3" key="1">
    <citation type="submission" date="2018-06" db="EMBL/GenBank/DDBJ databases">
        <title>Genomic Encyclopedia of Type Strains, Phase III (KMG-III): the genomes of soil and plant-associated and newly described type strains.</title>
        <authorList>
            <person name="Whitman W."/>
        </authorList>
    </citation>
    <scope>NUCLEOTIDE SEQUENCE [LARGE SCALE GENOMIC DNA]</scope>
    <source>
        <strain evidence="2 3">CECT 7377</strain>
    </source>
</reference>
<dbReference type="AlphaFoldDB" id="A0A366J234"/>
<organism evidence="2 3">
    <name type="scientific">Marinomonas rhizomae</name>
    <dbReference type="NCBI Taxonomy" id="491948"/>
    <lineage>
        <taxon>Bacteria</taxon>
        <taxon>Pseudomonadati</taxon>
        <taxon>Pseudomonadota</taxon>
        <taxon>Gammaproteobacteria</taxon>
        <taxon>Oceanospirillales</taxon>
        <taxon>Oceanospirillaceae</taxon>
        <taxon>Marinomonas</taxon>
    </lineage>
</organism>
<protein>
    <submittedName>
        <fullName evidence="2">Uncharacterized protein</fullName>
    </submittedName>
</protein>
<keyword evidence="1" id="KW-0812">Transmembrane</keyword>
<keyword evidence="3" id="KW-1185">Reference proteome</keyword>
<dbReference type="EMBL" id="QNSE01000010">
    <property type="protein sequence ID" value="RBP81126.1"/>
    <property type="molecule type" value="Genomic_DNA"/>
</dbReference>
<name>A0A366J234_9GAMM</name>
<feature type="transmembrane region" description="Helical" evidence="1">
    <location>
        <begin position="12"/>
        <end position="29"/>
    </location>
</feature>
<keyword evidence="1" id="KW-1133">Transmembrane helix</keyword>